<keyword evidence="6 7" id="KW-0472">Membrane</keyword>
<dbReference type="Gene3D" id="1.10.3720.10">
    <property type="entry name" value="MetI-like"/>
    <property type="match status" value="1"/>
</dbReference>
<dbReference type="EMBL" id="CP033433">
    <property type="protein sequence ID" value="AYQ73994.1"/>
    <property type="molecule type" value="Genomic_DNA"/>
</dbReference>
<feature type="domain" description="ABC transmembrane type-1" evidence="8">
    <location>
        <begin position="80"/>
        <end position="271"/>
    </location>
</feature>
<keyword evidence="3" id="KW-1003">Cell membrane</keyword>
<evidence type="ECO:0000259" key="8">
    <source>
        <dbReference type="PROSITE" id="PS50928"/>
    </source>
</evidence>
<protein>
    <submittedName>
        <fullName evidence="9">Carbohydrate ABC transporter permease</fullName>
    </submittedName>
</protein>
<feature type="transmembrane region" description="Helical" evidence="7">
    <location>
        <begin position="148"/>
        <end position="167"/>
    </location>
</feature>
<dbReference type="InterPro" id="IPR035906">
    <property type="entry name" value="MetI-like_sf"/>
</dbReference>
<feature type="transmembrane region" description="Helical" evidence="7">
    <location>
        <begin position="247"/>
        <end position="270"/>
    </location>
</feature>
<dbReference type="GO" id="GO:0005886">
    <property type="term" value="C:plasma membrane"/>
    <property type="evidence" value="ECO:0007669"/>
    <property type="project" value="UniProtKB-SubCell"/>
</dbReference>
<dbReference type="Proteomes" id="UP000269097">
    <property type="component" value="Chromosome"/>
</dbReference>
<sequence>MGALRRRGAYVRQSKLTLTAGYTALLLISAMFIIPFVWLLRSSLMDLSQIFTMPPEWIPKPFHWDNFHRALTTLPFGTFFTNTLIIVVSVLVGTVVTSSIAAFGFSRIQWKGRDAIFGILMSSMMLPAAVTLIPSFLGWKMLGFYDTYYPLIVPAYFGGGIFNIFLLRQFYLTIPRDFDEAAFVDGATYFQIYMRIIMPLSRSVLIVVSLFSFLGSWNDFMGPLIYVKSDSLFTLALGLQMFQGTYTAQWDLLMAASAAVVLPCVIVFLIGQRYFLEGITLTGLKG</sequence>
<evidence type="ECO:0000256" key="4">
    <source>
        <dbReference type="ARBA" id="ARBA00022692"/>
    </source>
</evidence>
<evidence type="ECO:0000256" key="3">
    <source>
        <dbReference type="ARBA" id="ARBA00022475"/>
    </source>
</evidence>
<evidence type="ECO:0000313" key="10">
    <source>
        <dbReference type="Proteomes" id="UP000269097"/>
    </source>
</evidence>
<keyword evidence="5 7" id="KW-1133">Transmembrane helix</keyword>
<feature type="transmembrane region" description="Helical" evidence="7">
    <location>
        <begin position="79"/>
        <end position="103"/>
    </location>
</feature>
<evidence type="ECO:0000256" key="2">
    <source>
        <dbReference type="ARBA" id="ARBA00022448"/>
    </source>
</evidence>
<evidence type="ECO:0000256" key="1">
    <source>
        <dbReference type="ARBA" id="ARBA00004651"/>
    </source>
</evidence>
<keyword evidence="2 7" id="KW-0813">Transport</keyword>
<reference evidence="9 10" key="1">
    <citation type="submission" date="2018-10" db="EMBL/GenBank/DDBJ databases">
        <title>Genome Sequence of Cohnella sp.</title>
        <authorList>
            <person name="Srinivasan S."/>
            <person name="Kim M.K."/>
        </authorList>
    </citation>
    <scope>NUCLEOTIDE SEQUENCE [LARGE SCALE GENOMIC DNA]</scope>
    <source>
        <strain evidence="9 10">18JY8-7</strain>
    </source>
</reference>
<evidence type="ECO:0000256" key="5">
    <source>
        <dbReference type="ARBA" id="ARBA00022989"/>
    </source>
</evidence>
<organism evidence="9 10">
    <name type="scientific">Cohnella candidum</name>
    <dbReference type="NCBI Taxonomy" id="2674991"/>
    <lineage>
        <taxon>Bacteria</taxon>
        <taxon>Bacillati</taxon>
        <taxon>Bacillota</taxon>
        <taxon>Bacilli</taxon>
        <taxon>Bacillales</taxon>
        <taxon>Paenibacillaceae</taxon>
        <taxon>Cohnella</taxon>
    </lineage>
</organism>
<dbReference type="PANTHER" id="PTHR43744">
    <property type="entry name" value="ABC TRANSPORTER PERMEASE PROTEIN MG189-RELATED-RELATED"/>
    <property type="match status" value="1"/>
</dbReference>
<dbReference type="SUPFAM" id="SSF161098">
    <property type="entry name" value="MetI-like"/>
    <property type="match status" value="1"/>
</dbReference>
<evidence type="ECO:0000256" key="7">
    <source>
        <dbReference type="RuleBase" id="RU363032"/>
    </source>
</evidence>
<dbReference type="InterPro" id="IPR000515">
    <property type="entry name" value="MetI-like"/>
</dbReference>
<dbReference type="KEGG" id="coh:EAV92_16265"/>
<evidence type="ECO:0000256" key="6">
    <source>
        <dbReference type="ARBA" id="ARBA00023136"/>
    </source>
</evidence>
<comment type="similarity">
    <text evidence="7">Belongs to the binding-protein-dependent transport system permease family.</text>
</comment>
<keyword evidence="10" id="KW-1185">Reference proteome</keyword>
<dbReference type="Pfam" id="PF00528">
    <property type="entry name" value="BPD_transp_1"/>
    <property type="match status" value="1"/>
</dbReference>
<feature type="transmembrane region" description="Helical" evidence="7">
    <location>
        <begin position="115"/>
        <end position="136"/>
    </location>
</feature>
<feature type="transmembrane region" description="Helical" evidence="7">
    <location>
        <begin position="204"/>
        <end position="227"/>
    </location>
</feature>
<comment type="subcellular location">
    <subcellularLocation>
        <location evidence="1 7">Cell membrane</location>
        <topology evidence="1 7">Multi-pass membrane protein</topology>
    </subcellularLocation>
</comment>
<dbReference type="AlphaFoldDB" id="A0A3G3K0F9"/>
<dbReference type="GO" id="GO:0055085">
    <property type="term" value="P:transmembrane transport"/>
    <property type="evidence" value="ECO:0007669"/>
    <property type="project" value="InterPro"/>
</dbReference>
<gene>
    <name evidence="9" type="ORF">EAV92_16265</name>
</gene>
<keyword evidence="4 7" id="KW-0812">Transmembrane</keyword>
<dbReference type="PANTHER" id="PTHR43744:SF12">
    <property type="entry name" value="ABC TRANSPORTER PERMEASE PROTEIN MG189-RELATED"/>
    <property type="match status" value="1"/>
</dbReference>
<evidence type="ECO:0000313" key="9">
    <source>
        <dbReference type="EMBL" id="AYQ73994.1"/>
    </source>
</evidence>
<dbReference type="PROSITE" id="PS50928">
    <property type="entry name" value="ABC_TM1"/>
    <property type="match status" value="1"/>
</dbReference>
<proteinExistence type="inferred from homology"/>
<feature type="transmembrane region" description="Helical" evidence="7">
    <location>
        <begin position="20"/>
        <end position="40"/>
    </location>
</feature>
<accession>A0A3G3K0F9</accession>
<name>A0A3G3K0F9_9BACL</name>
<dbReference type="CDD" id="cd06261">
    <property type="entry name" value="TM_PBP2"/>
    <property type="match status" value="1"/>
</dbReference>